<dbReference type="PROSITE" id="PS00356">
    <property type="entry name" value="HTH_LACI_1"/>
    <property type="match status" value="1"/>
</dbReference>
<evidence type="ECO:0000259" key="1">
    <source>
        <dbReference type="PROSITE" id="PS50932"/>
    </source>
</evidence>
<gene>
    <name evidence="2" type="ORF">LCGC14_1805160</name>
</gene>
<dbReference type="Gene3D" id="1.10.260.40">
    <property type="entry name" value="lambda repressor-like DNA-binding domains"/>
    <property type="match status" value="1"/>
</dbReference>
<dbReference type="PROSITE" id="PS50932">
    <property type="entry name" value="HTH_LACI_2"/>
    <property type="match status" value="1"/>
</dbReference>
<evidence type="ECO:0000313" key="2">
    <source>
        <dbReference type="EMBL" id="KKM00368.1"/>
    </source>
</evidence>
<dbReference type="CDD" id="cd01392">
    <property type="entry name" value="HTH_LacI"/>
    <property type="match status" value="1"/>
</dbReference>
<organism evidence="2">
    <name type="scientific">marine sediment metagenome</name>
    <dbReference type="NCBI Taxonomy" id="412755"/>
    <lineage>
        <taxon>unclassified sequences</taxon>
        <taxon>metagenomes</taxon>
        <taxon>ecological metagenomes</taxon>
    </lineage>
</organism>
<dbReference type="AlphaFoldDB" id="A0A0F9JN48"/>
<accession>A0A0F9JN48</accession>
<dbReference type="SUPFAM" id="SSF47413">
    <property type="entry name" value="lambda repressor-like DNA-binding domains"/>
    <property type="match status" value="1"/>
</dbReference>
<name>A0A0F9JN48_9ZZZZ</name>
<dbReference type="Pfam" id="PF00356">
    <property type="entry name" value="LacI"/>
    <property type="match status" value="1"/>
</dbReference>
<dbReference type="GO" id="GO:0006355">
    <property type="term" value="P:regulation of DNA-templated transcription"/>
    <property type="evidence" value="ECO:0007669"/>
    <property type="project" value="InterPro"/>
</dbReference>
<comment type="caution">
    <text evidence="2">The sequence shown here is derived from an EMBL/GenBank/DDBJ whole genome shotgun (WGS) entry which is preliminary data.</text>
</comment>
<feature type="non-terminal residue" evidence="2">
    <location>
        <position position="46"/>
    </location>
</feature>
<dbReference type="EMBL" id="LAZR01017452">
    <property type="protein sequence ID" value="KKM00368.1"/>
    <property type="molecule type" value="Genomic_DNA"/>
</dbReference>
<feature type="domain" description="HTH lacI-type" evidence="1">
    <location>
        <begin position="8"/>
        <end position="46"/>
    </location>
</feature>
<proteinExistence type="predicted"/>
<reference evidence="2" key="1">
    <citation type="journal article" date="2015" name="Nature">
        <title>Complex archaea that bridge the gap between prokaryotes and eukaryotes.</title>
        <authorList>
            <person name="Spang A."/>
            <person name="Saw J.H."/>
            <person name="Jorgensen S.L."/>
            <person name="Zaremba-Niedzwiedzka K."/>
            <person name="Martijn J."/>
            <person name="Lind A.E."/>
            <person name="van Eijk R."/>
            <person name="Schleper C."/>
            <person name="Guy L."/>
            <person name="Ettema T.J."/>
        </authorList>
    </citation>
    <scope>NUCLEOTIDE SEQUENCE</scope>
</reference>
<sequence length="46" mass="4940">MSSINKRITIKEVAKEAKVGPSTVGRAMGGYGYVSGQTRRKILKTA</sequence>
<dbReference type="InterPro" id="IPR000843">
    <property type="entry name" value="HTH_LacI"/>
</dbReference>
<dbReference type="InterPro" id="IPR010982">
    <property type="entry name" value="Lambda_DNA-bd_dom_sf"/>
</dbReference>
<protein>
    <recommendedName>
        <fullName evidence="1">HTH lacI-type domain-containing protein</fullName>
    </recommendedName>
</protein>
<dbReference type="GO" id="GO:0003677">
    <property type="term" value="F:DNA binding"/>
    <property type="evidence" value="ECO:0007669"/>
    <property type="project" value="InterPro"/>
</dbReference>